<sequence>LVLNIAYYAHSSIDREPRAMPNVQVTSNVSSVGVDKVKAMAAISKALATALDKSEQVVMVHLNLDTPMLFQASDAPCAMIQLRSIGKVDAHHNATTASMLTETVSQELNIPKDRIFMNIDDVLRSNWAKGGVLIPEPK</sequence>
<keyword evidence="3" id="KW-1185">Reference proteome</keyword>
<dbReference type="AlphaFoldDB" id="A0A8J5IXU7"/>
<name>A0A8J5IXU7_9STRA</name>
<dbReference type="Proteomes" id="UP000709295">
    <property type="component" value="Unassembled WGS sequence"/>
</dbReference>
<dbReference type="PANTHER" id="PTHR11954">
    <property type="entry name" value="D-DOPACHROME DECARBOXYLASE"/>
    <property type="match status" value="1"/>
</dbReference>
<dbReference type="PANTHER" id="PTHR11954:SF6">
    <property type="entry name" value="MACROPHAGE MIGRATION INHIBITORY FACTOR"/>
    <property type="match status" value="1"/>
</dbReference>
<evidence type="ECO:0000256" key="1">
    <source>
        <dbReference type="ARBA" id="ARBA00023235"/>
    </source>
</evidence>
<comment type="caution">
    <text evidence="2">The sequence shown here is derived from an EMBL/GenBank/DDBJ whole genome shotgun (WGS) entry which is preliminary data.</text>
</comment>
<keyword evidence="1" id="KW-0413">Isomerase</keyword>
<reference evidence="2" key="1">
    <citation type="submission" date="2021-01" db="EMBL/GenBank/DDBJ databases">
        <title>Phytophthora aleatoria, a newly-described species from Pinus radiata is distinct from Phytophthora cactorum isolates based on comparative genomics.</title>
        <authorList>
            <person name="Mcdougal R."/>
            <person name="Panda P."/>
            <person name="Williams N."/>
            <person name="Studholme D.J."/>
        </authorList>
    </citation>
    <scope>NUCLEOTIDE SEQUENCE</scope>
    <source>
        <strain evidence="2">NZFS 4037</strain>
    </source>
</reference>
<feature type="non-terminal residue" evidence="2">
    <location>
        <position position="1"/>
    </location>
</feature>
<protein>
    <recommendedName>
        <fullName evidence="4">Tautomerase</fullName>
    </recommendedName>
</protein>
<dbReference type="GO" id="GO:0005615">
    <property type="term" value="C:extracellular space"/>
    <property type="evidence" value="ECO:0007669"/>
    <property type="project" value="TreeGrafter"/>
</dbReference>
<evidence type="ECO:0000313" key="2">
    <source>
        <dbReference type="EMBL" id="KAG6951145.1"/>
    </source>
</evidence>
<gene>
    <name evidence="2" type="ORF">JG688_00013863</name>
</gene>
<evidence type="ECO:0000313" key="3">
    <source>
        <dbReference type="Proteomes" id="UP000709295"/>
    </source>
</evidence>
<dbReference type="Pfam" id="PF01187">
    <property type="entry name" value="MIF"/>
    <property type="match status" value="1"/>
</dbReference>
<proteinExistence type="predicted"/>
<dbReference type="GO" id="GO:0050178">
    <property type="term" value="F:phenylpyruvate tautomerase activity"/>
    <property type="evidence" value="ECO:0007669"/>
    <property type="project" value="TreeGrafter"/>
</dbReference>
<evidence type="ECO:0008006" key="4">
    <source>
        <dbReference type="Google" id="ProtNLM"/>
    </source>
</evidence>
<dbReference type="InterPro" id="IPR001398">
    <property type="entry name" value="Macrophage_inhib_fac"/>
</dbReference>
<accession>A0A8J5IXU7</accession>
<dbReference type="EMBL" id="JAENGY010001229">
    <property type="protein sequence ID" value="KAG6951145.1"/>
    <property type="molecule type" value="Genomic_DNA"/>
</dbReference>
<organism evidence="2 3">
    <name type="scientific">Phytophthora aleatoria</name>
    <dbReference type="NCBI Taxonomy" id="2496075"/>
    <lineage>
        <taxon>Eukaryota</taxon>
        <taxon>Sar</taxon>
        <taxon>Stramenopiles</taxon>
        <taxon>Oomycota</taxon>
        <taxon>Peronosporomycetes</taxon>
        <taxon>Peronosporales</taxon>
        <taxon>Peronosporaceae</taxon>
        <taxon>Phytophthora</taxon>
    </lineage>
</organism>